<gene>
    <name evidence="2" type="ORF">ACFSR9_01680</name>
</gene>
<dbReference type="EMBL" id="JBHUMK010000008">
    <property type="protein sequence ID" value="MFD2608152.1"/>
    <property type="molecule type" value="Genomic_DNA"/>
</dbReference>
<keyword evidence="1" id="KW-0378">Hydrolase</keyword>
<dbReference type="Proteomes" id="UP001597475">
    <property type="component" value="Unassembled WGS sequence"/>
</dbReference>
<protein>
    <submittedName>
        <fullName evidence="2">Histidine phosphatase family protein</fullName>
    </submittedName>
</protein>
<sequence length="232" mass="25199">MSELILVRHGQATPFEADTDRLSPLGERQARAVGEALSTQGVRPTHVLHGALTRQRRTAELAGQGRAWPAPRLDPRLGEFDGDGLMRTLAPLLARQDGAFADLLREFGARRNSPERNRHFQSVLEALAAAWQAGTVTHPDVEPWADFRARVRAALEDVLRLPSGSVAVVFTSGGVIGLVVAAALHAPDPSALKLNWRVRNGSFTRLTFGGGRLSLDTFNEQAHLPGDLGSWR</sequence>
<name>A0ABW5P1M7_9DEIO</name>
<dbReference type="InterPro" id="IPR013078">
    <property type="entry name" value="His_Pase_superF_clade-1"/>
</dbReference>
<dbReference type="Gene3D" id="3.40.50.1240">
    <property type="entry name" value="Phosphoglycerate mutase-like"/>
    <property type="match status" value="1"/>
</dbReference>
<reference evidence="3" key="1">
    <citation type="journal article" date="2019" name="Int. J. Syst. Evol. Microbiol.">
        <title>The Global Catalogue of Microorganisms (GCM) 10K type strain sequencing project: providing services to taxonomists for standard genome sequencing and annotation.</title>
        <authorList>
            <consortium name="The Broad Institute Genomics Platform"/>
            <consortium name="The Broad Institute Genome Sequencing Center for Infectious Disease"/>
            <person name="Wu L."/>
            <person name="Ma J."/>
        </authorList>
    </citation>
    <scope>NUCLEOTIDE SEQUENCE [LARGE SCALE GENOMIC DNA]</scope>
    <source>
        <strain evidence="3">KCTC 33842</strain>
    </source>
</reference>
<dbReference type="RefSeq" id="WP_386842444.1">
    <property type="nucleotide sequence ID" value="NZ_JBHUMK010000008.1"/>
</dbReference>
<organism evidence="2 3">
    <name type="scientific">Deinococcus taklimakanensis</name>
    <dbReference type="NCBI Taxonomy" id="536443"/>
    <lineage>
        <taxon>Bacteria</taxon>
        <taxon>Thermotogati</taxon>
        <taxon>Deinococcota</taxon>
        <taxon>Deinococci</taxon>
        <taxon>Deinococcales</taxon>
        <taxon>Deinococcaceae</taxon>
        <taxon>Deinococcus</taxon>
    </lineage>
</organism>
<evidence type="ECO:0000313" key="2">
    <source>
        <dbReference type="EMBL" id="MFD2608152.1"/>
    </source>
</evidence>
<dbReference type="PANTHER" id="PTHR20935:SF0">
    <property type="entry name" value="SERINE_THREONINE-PROTEIN PHOSPHATASE PGAM5, MITOCHONDRIAL"/>
    <property type="match status" value="1"/>
</dbReference>
<dbReference type="PANTHER" id="PTHR20935">
    <property type="entry name" value="PHOSPHOGLYCERATE MUTASE-RELATED"/>
    <property type="match status" value="1"/>
</dbReference>
<proteinExistence type="predicted"/>
<keyword evidence="3" id="KW-1185">Reference proteome</keyword>
<dbReference type="CDD" id="cd07067">
    <property type="entry name" value="HP_PGM_like"/>
    <property type="match status" value="1"/>
</dbReference>
<dbReference type="InterPro" id="IPR051021">
    <property type="entry name" value="Mito_Ser/Thr_phosphatase"/>
</dbReference>
<dbReference type="SMART" id="SM00855">
    <property type="entry name" value="PGAM"/>
    <property type="match status" value="1"/>
</dbReference>
<dbReference type="Pfam" id="PF00300">
    <property type="entry name" value="His_Phos_1"/>
    <property type="match status" value="2"/>
</dbReference>
<accession>A0ABW5P1M7</accession>
<evidence type="ECO:0000313" key="3">
    <source>
        <dbReference type="Proteomes" id="UP001597475"/>
    </source>
</evidence>
<comment type="caution">
    <text evidence="2">The sequence shown here is derived from an EMBL/GenBank/DDBJ whole genome shotgun (WGS) entry which is preliminary data.</text>
</comment>
<dbReference type="SUPFAM" id="SSF53254">
    <property type="entry name" value="Phosphoglycerate mutase-like"/>
    <property type="match status" value="1"/>
</dbReference>
<dbReference type="InterPro" id="IPR029033">
    <property type="entry name" value="His_PPase_superfam"/>
</dbReference>
<evidence type="ECO:0000256" key="1">
    <source>
        <dbReference type="ARBA" id="ARBA00022801"/>
    </source>
</evidence>